<dbReference type="Pfam" id="PF01476">
    <property type="entry name" value="LysM"/>
    <property type="match status" value="1"/>
</dbReference>
<dbReference type="STRING" id="1209926.A0A1G4BH59"/>
<dbReference type="Proteomes" id="UP000176998">
    <property type="component" value="Unassembled WGS sequence"/>
</dbReference>
<feature type="domain" description="LysM" evidence="3">
    <location>
        <begin position="90"/>
        <end position="134"/>
    </location>
</feature>
<dbReference type="SUPFAM" id="SSF54106">
    <property type="entry name" value="LysM domain"/>
    <property type="match status" value="1"/>
</dbReference>
<feature type="region of interest" description="Disordered" evidence="1">
    <location>
        <begin position="40"/>
        <end position="82"/>
    </location>
</feature>
<dbReference type="GeneID" id="34557209"/>
<evidence type="ECO:0000313" key="5">
    <source>
        <dbReference type="Proteomes" id="UP000176998"/>
    </source>
</evidence>
<comment type="caution">
    <text evidence="4">The sequence shown here is derived from an EMBL/GenBank/DDBJ whole genome shotgun (WGS) entry which is preliminary data.</text>
</comment>
<dbReference type="CDD" id="cd00118">
    <property type="entry name" value="LysM"/>
    <property type="match status" value="1"/>
</dbReference>
<keyword evidence="5" id="KW-1185">Reference proteome</keyword>
<evidence type="ECO:0000259" key="3">
    <source>
        <dbReference type="PROSITE" id="PS51782"/>
    </source>
</evidence>
<keyword evidence="2" id="KW-0732">Signal</keyword>
<dbReference type="InterPro" id="IPR018392">
    <property type="entry name" value="LysM"/>
</dbReference>
<sequence length="187" mass="19301">MRSSTLYLALAGLASIVQANPISQPDAQTDPRGIITRGLSHLLSSRSEPTRSGPPPTRRQATTPPPPVPSNPGCSIPPGGAGIPNASRNITLTVIGGDTLGQIARLLNSGICNIAKLNNIANPDFILISQVLQVPINIANPDNESCLNRGGANPPPANPPANPPPAMQNSTAPGKATKVRRSGDHVF</sequence>
<name>A0A1G4BH59_9PEZI</name>
<feature type="compositionally biased region" description="Pro residues" evidence="1">
    <location>
        <begin position="153"/>
        <end position="166"/>
    </location>
</feature>
<accession>A0A1G4BH59</accession>
<dbReference type="AlphaFoldDB" id="A0A1G4BH59"/>
<evidence type="ECO:0000256" key="1">
    <source>
        <dbReference type="SAM" id="MobiDB-lite"/>
    </source>
</evidence>
<dbReference type="SMART" id="SM00257">
    <property type="entry name" value="LysM"/>
    <property type="match status" value="1"/>
</dbReference>
<feature type="region of interest" description="Disordered" evidence="1">
    <location>
        <begin position="145"/>
        <end position="187"/>
    </location>
</feature>
<gene>
    <name evidence="4" type="ORF">CORC01_04051</name>
</gene>
<reference evidence="4 5" key="1">
    <citation type="submission" date="2016-09" db="EMBL/GenBank/DDBJ databases">
        <authorList>
            <person name="Capua I."/>
            <person name="De Benedictis P."/>
            <person name="Joannis T."/>
            <person name="Lombin L.H."/>
            <person name="Cattoli G."/>
        </authorList>
    </citation>
    <scope>NUCLEOTIDE SEQUENCE [LARGE SCALE GENOMIC DNA]</scope>
    <source>
        <strain evidence="4 5">IMI 309357</strain>
    </source>
</reference>
<dbReference type="PROSITE" id="PS51782">
    <property type="entry name" value="LYSM"/>
    <property type="match status" value="1"/>
</dbReference>
<dbReference type="EMBL" id="MJBS01000025">
    <property type="protein sequence ID" value="OHF00734.1"/>
    <property type="molecule type" value="Genomic_DNA"/>
</dbReference>
<evidence type="ECO:0000313" key="4">
    <source>
        <dbReference type="EMBL" id="OHF00734.1"/>
    </source>
</evidence>
<feature type="chain" id="PRO_5009602871" evidence="2">
    <location>
        <begin position="20"/>
        <end position="187"/>
    </location>
</feature>
<feature type="signal peptide" evidence="2">
    <location>
        <begin position="1"/>
        <end position="19"/>
    </location>
</feature>
<dbReference type="InterPro" id="IPR036779">
    <property type="entry name" value="LysM_dom_sf"/>
</dbReference>
<evidence type="ECO:0000256" key="2">
    <source>
        <dbReference type="SAM" id="SignalP"/>
    </source>
</evidence>
<dbReference type="Gene3D" id="3.10.350.10">
    <property type="entry name" value="LysM domain"/>
    <property type="match status" value="1"/>
</dbReference>
<dbReference type="OrthoDB" id="2107166at2759"/>
<dbReference type="RefSeq" id="XP_022477876.1">
    <property type="nucleotide sequence ID" value="XM_022615699.1"/>
</dbReference>
<feature type="compositionally biased region" description="Pro residues" evidence="1">
    <location>
        <begin position="52"/>
        <end position="70"/>
    </location>
</feature>
<proteinExistence type="predicted"/>
<organism evidence="4 5">
    <name type="scientific">Colletotrichum orchidophilum</name>
    <dbReference type="NCBI Taxonomy" id="1209926"/>
    <lineage>
        <taxon>Eukaryota</taxon>
        <taxon>Fungi</taxon>
        <taxon>Dikarya</taxon>
        <taxon>Ascomycota</taxon>
        <taxon>Pezizomycotina</taxon>
        <taxon>Sordariomycetes</taxon>
        <taxon>Hypocreomycetidae</taxon>
        <taxon>Glomerellales</taxon>
        <taxon>Glomerellaceae</taxon>
        <taxon>Colletotrichum</taxon>
    </lineage>
</organism>
<protein>
    <submittedName>
        <fullName evidence="4">Intracellular hyphae protein 1</fullName>
    </submittedName>
</protein>